<dbReference type="AlphaFoldDB" id="B4W4D7"/>
<gene>
    <name evidence="1" type="ORF">MC7420_8206</name>
</gene>
<accession>B4W4D7</accession>
<proteinExistence type="predicted"/>
<dbReference type="HOGENOM" id="CLU_3232173_0_0_3"/>
<evidence type="ECO:0000313" key="2">
    <source>
        <dbReference type="Proteomes" id="UP000003835"/>
    </source>
</evidence>
<evidence type="ECO:0000313" key="1">
    <source>
        <dbReference type="EMBL" id="EDX70955.1"/>
    </source>
</evidence>
<reference evidence="1 2" key="1">
    <citation type="submission" date="2008-07" db="EMBL/GenBank/DDBJ databases">
        <authorList>
            <person name="Tandeau de Marsac N."/>
            <person name="Ferriera S."/>
            <person name="Johnson J."/>
            <person name="Kravitz S."/>
            <person name="Beeson K."/>
            <person name="Sutton G."/>
            <person name="Rogers Y.-H."/>
            <person name="Friedman R."/>
            <person name="Frazier M."/>
            <person name="Venter J.C."/>
        </authorList>
    </citation>
    <scope>NUCLEOTIDE SEQUENCE [LARGE SCALE GENOMIC DNA]</scope>
    <source>
        <strain evidence="1 2">PCC 7420</strain>
    </source>
</reference>
<sequence>MGNRQNIIMKGQNSPPIYPPCEGAILGEVNIKLSQANPTIQRG</sequence>
<organism evidence="1 2">
    <name type="scientific">Coleofasciculus chthonoplastes PCC 7420</name>
    <dbReference type="NCBI Taxonomy" id="118168"/>
    <lineage>
        <taxon>Bacteria</taxon>
        <taxon>Bacillati</taxon>
        <taxon>Cyanobacteriota</taxon>
        <taxon>Cyanophyceae</taxon>
        <taxon>Coleofasciculales</taxon>
        <taxon>Coleofasciculaceae</taxon>
        <taxon>Coleofasciculus</taxon>
    </lineage>
</organism>
<name>B4W4D7_9CYAN</name>
<dbReference type="EMBL" id="DS989878">
    <property type="protein sequence ID" value="EDX70955.1"/>
    <property type="molecule type" value="Genomic_DNA"/>
</dbReference>
<protein>
    <submittedName>
        <fullName evidence="1">Uncharacterized protein</fullName>
    </submittedName>
</protein>
<dbReference type="Proteomes" id="UP000003835">
    <property type="component" value="Unassembled WGS sequence"/>
</dbReference>
<dbReference type="STRING" id="118168.MC7420_8206"/>
<keyword evidence="2" id="KW-1185">Reference proteome</keyword>